<dbReference type="AlphaFoldDB" id="A0A5B0SWQ6"/>
<comment type="caution">
    <text evidence="1">The sequence shown here is derived from an EMBL/GenBank/DDBJ whole genome shotgun (WGS) entry which is preliminary data.</text>
</comment>
<organism evidence="1 2">
    <name type="scientific">Citrobacter portucalensis</name>
    <dbReference type="NCBI Taxonomy" id="1639133"/>
    <lineage>
        <taxon>Bacteria</taxon>
        <taxon>Pseudomonadati</taxon>
        <taxon>Pseudomonadota</taxon>
        <taxon>Gammaproteobacteria</taxon>
        <taxon>Enterobacterales</taxon>
        <taxon>Enterobacteriaceae</taxon>
        <taxon>Citrobacter</taxon>
        <taxon>Citrobacter freundii complex</taxon>
    </lineage>
</organism>
<sequence>MPGSRRENRRCASYSSYSVCARIPAGSPGQLSTPHRFSAGPGSSLQRSDFQLNLFCCFNKKRRR</sequence>
<protein>
    <submittedName>
        <fullName evidence="1">Uncharacterized protein</fullName>
    </submittedName>
</protein>
<accession>A0A5B0SWQ6</accession>
<proteinExistence type="predicted"/>
<name>A0A5B0SWQ6_9ENTR</name>
<evidence type="ECO:0000313" key="2">
    <source>
        <dbReference type="Proteomes" id="UP000323297"/>
    </source>
</evidence>
<dbReference type="EMBL" id="VTZD01000023">
    <property type="protein sequence ID" value="KAA1142332.1"/>
    <property type="molecule type" value="Genomic_DNA"/>
</dbReference>
<reference evidence="1 2" key="1">
    <citation type="submission" date="2019-08" db="EMBL/GenBank/DDBJ databases">
        <title>Draft genome sequence of Citrobacter portucalensis strain isolated from green turtle.</title>
        <authorList>
            <person name="Fernandes M.R."/>
            <person name="Sellera F.P."/>
            <person name="Goldeberg D.W."/>
            <person name="Costa D.C."/>
            <person name="Lincopan N."/>
        </authorList>
    </citation>
    <scope>NUCLEOTIDE SEQUENCE [LARGE SCALE GENOMIC DNA]</scope>
    <source>
        <strain evidence="1 2">TV06</strain>
    </source>
</reference>
<dbReference type="Proteomes" id="UP000323297">
    <property type="component" value="Unassembled WGS sequence"/>
</dbReference>
<gene>
    <name evidence="1" type="ORF">D3H66_19230</name>
</gene>
<evidence type="ECO:0000313" key="1">
    <source>
        <dbReference type="EMBL" id="KAA1142332.1"/>
    </source>
</evidence>